<evidence type="ECO:0000313" key="1">
    <source>
        <dbReference type="EMBL" id="TNN67435.1"/>
    </source>
</evidence>
<protein>
    <submittedName>
        <fullName evidence="1">Uncharacterized protein</fullName>
    </submittedName>
</protein>
<sequence length="81" mass="8959">MRPFLASLSECLYLPKGEQSSEPAVQVIDDIKEETASAGQPRDVGWGSEREQTRQIKIDGLGNRRRAKRPRLFGGAAGEVF</sequence>
<evidence type="ECO:0000313" key="2">
    <source>
        <dbReference type="Proteomes" id="UP000314294"/>
    </source>
</evidence>
<dbReference type="EMBL" id="SRLO01000204">
    <property type="protein sequence ID" value="TNN67435.1"/>
    <property type="molecule type" value="Genomic_DNA"/>
</dbReference>
<proteinExistence type="predicted"/>
<organism evidence="1 2">
    <name type="scientific">Liparis tanakae</name>
    <name type="common">Tanaka's snailfish</name>
    <dbReference type="NCBI Taxonomy" id="230148"/>
    <lineage>
        <taxon>Eukaryota</taxon>
        <taxon>Metazoa</taxon>
        <taxon>Chordata</taxon>
        <taxon>Craniata</taxon>
        <taxon>Vertebrata</taxon>
        <taxon>Euteleostomi</taxon>
        <taxon>Actinopterygii</taxon>
        <taxon>Neopterygii</taxon>
        <taxon>Teleostei</taxon>
        <taxon>Neoteleostei</taxon>
        <taxon>Acanthomorphata</taxon>
        <taxon>Eupercaria</taxon>
        <taxon>Perciformes</taxon>
        <taxon>Cottioidei</taxon>
        <taxon>Cottales</taxon>
        <taxon>Liparidae</taxon>
        <taxon>Liparis</taxon>
    </lineage>
</organism>
<gene>
    <name evidence="1" type="ORF">EYF80_022381</name>
</gene>
<keyword evidence="2" id="KW-1185">Reference proteome</keyword>
<dbReference type="Proteomes" id="UP000314294">
    <property type="component" value="Unassembled WGS sequence"/>
</dbReference>
<name>A0A4Z2HQ92_9TELE</name>
<accession>A0A4Z2HQ92</accession>
<dbReference type="AlphaFoldDB" id="A0A4Z2HQ92"/>
<reference evidence="1 2" key="1">
    <citation type="submission" date="2019-03" db="EMBL/GenBank/DDBJ databases">
        <title>First draft genome of Liparis tanakae, snailfish: a comprehensive survey of snailfish specific genes.</title>
        <authorList>
            <person name="Kim W."/>
            <person name="Song I."/>
            <person name="Jeong J.-H."/>
            <person name="Kim D."/>
            <person name="Kim S."/>
            <person name="Ryu S."/>
            <person name="Song J.Y."/>
            <person name="Lee S.K."/>
        </authorList>
    </citation>
    <scope>NUCLEOTIDE SEQUENCE [LARGE SCALE GENOMIC DNA]</scope>
    <source>
        <tissue evidence="1">Muscle</tissue>
    </source>
</reference>
<comment type="caution">
    <text evidence="1">The sequence shown here is derived from an EMBL/GenBank/DDBJ whole genome shotgun (WGS) entry which is preliminary data.</text>
</comment>